<dbReference type="AlphaFoldDB" id="A0A162A072"/>
<dbReference type="STRING" id="79200.A0A162A072"/>
<feature type="region of interest" description="Disordered" evidence="1">
    <location>
        <begin position="45"/>
        <end position="97"/>
    </location>
</feature>
<comment type="caution">
    <text evidence="2">The sequence shown here is derived from an EMBL/GenBank/DDBJ whole genome shotgun (WGS) entry which is preliminary data.</text>
</comment>
<sequence length="288" mass="30524">MMDGQWLKAAMEDDGTLAAEVLVKLLQAPVAPTPPPPAAVVPMKWTVRQPRTKSGSNKRARARGSPTTPLSWTGGSTSLSGGAAPAAAGDGSEQSSRRVAELGLRMIVDKPRPDPSEDVQLGSRVWERRLLEGLVQVTAVSEATPSKKSRKKKTTNELKGEEILTAQDNKQIRKTIASIRAKLGKKKSENVLLKKLKANLAAVPSAKPIAGPRAARPVPVYVPVNVPLPMNVPLPVNVVVPVPVPVPEPVTVSLFSSLTEVKGGSDKFVIPDLNLTFVESKDAGASDV</sequence>
<dbReference type="PANTHER" id="PTHR35099:SF2">
    <property type="entry name" value="OS02G0182700 PROTEIN"/>
    <property type="match status" value="1"/>
</dbReference>
<organism evidence="2">
    <name type="scientific">Daucus carota subsp. sativus</name>
    <name type="common">Carrot</name>
    <dbReference type="NCBI Taxonomy" id="79200"/>
    <lineage>
        <taxon>Eukaryota</taxon>
        <taxon>Viridiplantae</taxon>
        <taxon>Streptophyta</taxon>
        <taxon>Embryophyta</taxon>
        <taxon>Tracheophyta</taxon>
        <taxon>Spermatophyta</taxon>
        <taxon>Magnoliopsida</taxon>
        <taxon>eudicotyledons</taxon>
        <taxon>Gunneridae</taxon>
        <taxon>Pentapetalae</taxon>
        <taxon>asterids</taxon>
        <taxon>campanulids</taxon>
        <taxon>Apiales</taxon>
        <taxon>Apiaceae</taxon>
        <taxon>Apioideae</taxon>
        <taxon>Scandiceae</taxon>
        <taxon>Daucinae</taxon>
        <taxon>Daucus</taxon>
        <taxon>Daucus sect. Daucus</taxon>
    </lineage>
</organism>
<evidence type="ECO:0000313" key="2">
    <source>
        <dbReference type="EMBL" id="KZM93040.1"/>
    </source>
</evidence>
<accession>A0A162A072</accession>
<dbReference type="PANTHER" id="PTHR35099">
    <property type="entry name" value="OS02G0182700 PROTEIN"/>
    <property type="match status" value="1"/>
</dbReference>
<proteinExistence type="predicted"/>
<name>A0A162A072_DAUCS</name>
<gene>
    <name evidence="2" type="ORF">DCAR_016285</name>
</gene>
<dbReference type="EMBL" id="LNRQ01000005">
    <property type="protein sequence ID" value="KZM93040.1"/>
    <property type="molecule type" value="Genomic_DNA"/>
</dbReference>
<evidence type="ECO:0000256" key="1">
    <source>
        <dbReference type="SAM" id="MobiDB-lite"/>
    </source>
</evidence>
<dbReference type="Gramene" id="KZM93040">
    <property type="protein sequence ID" value="KZM93040"/>
    <property type="gene ID" value="DCAR_016285"/>
</dbReference>
<reference evidence="2" key="1">
    <citation type="journal article" date="2016" name="Nat. Genet.">
        <title>A high-quality carrot genome assembly provides new insights into carotenoid accumulation and asterid genome evolution.</title>
        <authorList>
            <person name="Iorizzo M."/>
            <person name="Ellison S."/>
            <person name="Senalik D."/>
            <person name="Zeng P."/>
            <person name="Satapoomin P."/>
            <person name="Huang J."/>
            <person name="Bowman M."/>
            <person name="Iovene M."/>
            <person name="Sanseverino W."/>
            <person name="Cavagnaro P."/>
            <person name="Yildiz M."/>
            <person name="Macko-Podgorni A."/>
            <person name="Moranska E."/>
            <person name="Grzebelus E."/>
            <person name="Grzebelus D."/>
            <person name="Ashrafi H."/>
            <person name="Zheng Z."/>
            <person name="Cheng S."/>
            <person name="Spooner D."/>
            <person name="Van Deynze A."/>
            <person name="Simon P."/>
        </authorList>
    </citation>
    <scope>NUCLEOTIDE SEQUENCE [LARGE SCALE GENOMIC DNA]</scope>
    <source>
        <tissue evidence="2">Leaf</tissue>
    </source>
</reference>
<protein>
    <submittedName>
        <fullName evidence="2">Uncharacterized protein</fullName>
    </submittedName>
</protein>
<feature type="compositionally biased region" description="Low complexity" evidence="1">
    <location>
        <begin position="64"/>
        <end position="92"/>
    </location>
</feature>